<keyword evidence="2" id="KW-1185">Reference proteome</keyword>
<sequence>MERWREAAWTSMVADGAAVGEGTDLGADHVVEGKNGAVGGLGGRSPERLLEDVDLALLAGVRIGDEEPAAERIGLDVRGPPTARAEPCCE</sequence>
<accession>A0ABN3BES8</accession>
<proteinExistence type="predicted"/>
<organism evidence="1 2">
    <name type="scientific">Streptomyces bangladeshensis</name>
    <dbReference type="NCBI Taxonomy" id="295352"/>
    <lineage>
        <taxon>Bacteria</taxon>
        <taxon>Bacillati</taxon>
        <taxon>Actinomycetota</taxon>
        <taxon>Actinomycetes</taxon>
        <taxon>Kitasatosporales</taxon>
        <taxon>Streptomycetaceae</taxon>
        <taxon>Streptomyces</taxon>
    </lineage>
</organism>
<dbReference type="EMBL" id="BAAAOQ010000004">
    <property type="protein sequence ID" value="GAA2193672.1"/>
    <property type="molecule type" value="Genomic_DNA"/>
</dbReference>
<evidence type="ECO:0000313" key="2">
    <source>
        <dbReference type="Proteomes" id="UP001501391"/>
    </source>
</evidence>
<dbReference type="Proteomes" id="UP001501391">
    <property type="component" value="Unassembled WGS sequence"/>
</dbReference>
<name>A0ABN3BES8_9ACTN</name>
<protein>
    <submittedName>
        <fullName evidence="1">Uncharacterized protein</fullName>
    </submittedName>
</protein>
<evidence type="ECO:0000313" key="1">
    <source>
        <dbReference type="EMBL" id="GAA2193672.1"/>
    </source>
</evidence>
<gene>
    <name evidence="1" type="ORF">GCM10009787_16490</name>
</gene>
<reference evidence="1 2" key="1">
    <citation type="journal article" date="2019" name="Int. J. Syst. Evol. Microbiol.">
        <title>The Global Catalogue of Microorganisms (GCM) 10K type strain sequencing project: providing services to taxonomists for standard genome sequencing and annotation.</title>
        <authorList>
            <consortium name="The Broad Institute Genomics Platform"/>
            <consortium name="The Broad Institute Genome Sequencing Center for Infectious Disease"/>
            <person name="Wu L."/>
            <person name="Ma J."/>
        </authorList>
    </citation>
    <scope>NUCLEOTIDE SEQUENCE [LARGE SCALE GENOMIC DNA]</scope>
    <source>
        <strain evidence="1 2">JCM 14924</strain>
    </source>
</reference>
<comment type="caution">
    <text evidence="1">The sequence shown here is derived from an EMBL/GenBank/DDBJ whole genome shotgun (WGS) entry which is preliminary data.</text>
</comment>